<feature type="transmembrane region" description="Helical" evidence="1">
    <location>
        <begin position="7"/>
        <end position="25"/>
    </location>
</feature>
<dbReference type="SUPFAM" id="SSF48317">
    <property type="entry name" value="Acid phosphatase/Vanadium-dependent haloperoxidase"/>
    <property type="match status" value="1"/>
</dbReference>
<keyword evidence="1" id="KW-0997">Cell inner membrane</keyword>
<proteinExistence type="inferred from homology"/>
<dbReference type="GO" id="GO:0009245">
    <property type="term" value="P:lipid A biosynthetic process"/>
    <property type="evidence" value="ECO:0007669"/>
    <property type="project" value="UniProtKB-UniRule"/>
</dbReference>
<dbReference type="HAMAP" id="MF_01945">
    <property type="entry name" value="Lipid_A_LpxT"/>
    <property type="match status" value="1"/>
</dbReference>
<dbReference type="SMART" id="SM00014">
    <property type="entry name" value="acidPPc"/>
    <property type="match status" value="1"/>
</dbReference>
<dbReference type="AlphaFoldDB" id="A0A2P8VJE9"/>
<comment type="pathway">
    <text evidence="1">Bacterial outer membrane biogenesis; lipopolysaccharide biosynthesis.</text>
</comment>
<dbReference type="OrthoDB" id="8477781at2"/>
<dbReference type="GO" id="GO:0005886">
    <property type="term" value="C:plasma membrane"/>
    <property type="evidence" value="ECO:0007669"/>
    <property type="project" value="UniProtKB-SubCell"/>
</dbReference>
<dbReference type="GO" id="GO:0043165">
    <property type="term" value="P:Gram-negative-bacterium-type cell outer membrane assembly"/>
    <property type="evidence" value="ECO:0007669"/>
    <property type="project" value="InterPro"/>
</dbReference>
<dbReference type="EMBL" id="PYEP01000004">
    <property type="protein sequence ID" value="PSN07693.1"/>
    <property type="molecule type" value="Genomic_DNA"/>
</dbReference>
<keyword evidence="4" id="KW-1185">Reference proteome</keyword>
<dbReference type="GO" id="GO:0050380">
    <property type="term" value="F:undecaprenyl-diphosphatase activity"/>
    <property type="evidence" value="ECO:0007669"/>
    <property type="project" value="InterPro"/>
</dbReference>
<dbReference type="InterPro" id="IPR000326">
    <property type="entry name" value="PAP2/HPO"/>
</dbReference>
<feature type="transmembrane region" description="Helical" evidence="1">
    <location>
        <begin position="171"/>
        <end position="191"/>
    </location>
</feature>
<evidence type="ECO:0000313" key="4">
    <source>
        <dbReference type="Proteomes" id="UP000240212"/>
    </source>
</evidence>
<feature type="transmembrane region" description="Helical" evidence="1">
    <location>
        <begin position="93"/>
        <end position="114"/>
    </location>
</feature>
<dbReference type="EC" id="2.7.4.29" evidence="1"/>
<feature type="transmembrane region" description="Helical" evidence="1">
    <location>
        <begin position="64"/>
        <end position="81"/>
    </location>
</feature>
<keyword evidence="1" id="KW-0448">Lipopolysaccharide biosynthesis</keyword>
<keyword evidence="1" id="KW-1003">Cell membrane</keyword>
<dbReference type="GO" id="GO:0016776">
    <property type="term" value="F:phosphotransferase activity, phosphate group as acceptor"/>
    <property type="evidence" value="ECO:0007669"/>
    <property type="project" value="UniProtKB-UniRule"/>
</dbReference>
<keyword evidence="1" id="KW-0472">Membrane</keyword>
<dbReference type="Pfam" id="PF01569">
    <property type="entry name" value="PAP2"/>
    <property type="match status" value="1"/>
</dbReference>
<keyword evidence="1" id="KW-0812">Transmembrane</keyword>
<evidence type="ECO:0000256" key="1">
    <source>
        <dbReference type="HAMAP-Rule" id="MF_01945"/>
    </source>
</evidence>
<reference evidence="3 4" key="1">
    <citation type="submission" date="2018-03" db="EMBL/GenBank/DDBJ databases">
        <title>Draft genome sequence of the first documented clinical Siccibacter turicensis isolate in Austria.</title>
        <authorList>
            <person name="Lepuschitz S."/>
            <person name="Pekard-Amenitsch S."/>
            <person name="Haunold R."/>
            <person name="Schill S."/>
            <person name="Mach R."/>
            <person name="Allerberger F."/>
            <person name="Ruppitsch W."/>
            <person name="Forsythe S.J."/>
        </authorList>
    </citation>
    <scope>NUCLEOTIDE SEQUENCE [LARGE SCALE GENOMIC DNA]</scope>
    <source>
        <strain evidence="3 4">6100069499-17</strain>
    </source>
</reference>
<dbReference type="InterPro" id="IPR036938">
    <property type="entry name" value="PAP2/HPO_sf"/>
</dbReference>
<feature type="domain" description="Phosphatidic acid phosphatase type 2/haloperoxidase" evidence="2">
    <location>
        <begin position="95"/>
        <end position="212"/>
    </location>
</feature>
<name>A0A2P8VJE9_9ENTR</name>
<dbReference type="Gene3D" id="1.20.144.10">
    <property type="entry name" value="Phosphatidic acid phosphatase type 2/haloperoxidase"/>
    <property type="match status" value="1"/>
</dbReference>
<comment type="function">
    <text evidence="1">Involved in the modification of the lipid A domain of lipopolysaccharides (LPS). Transfers a phosphate group from undecaprenyl pyrophosphate (C55-PP) to lipid A to form lipid A 1-diphosphate. Contributes to the recycling of undecaprenyl phosphate (C55-P).</text>
</comment>
<gene>
    <name evidence="1" type="primary">lpxT</name>
    <name evidence="3" type="ORF">C7G83_11245</name>
</gene>
<comment type="similarity">
    <text evidence="1">Belongs to the LpxT phosphotransferase family.</text>
</comment>
<evidence type="ECO:0000313" key="3">
    <source>
        <dbReference type="EMBL" id="PSN07693.1"/>
    </source>
</evidence>
<organism evidence="3 4">
    <name type="scientific">Siccibacter turicensis</name>
    <dbReference type="NCBI Taxonomy" id="357233"/>
    <lineage>
        <taxon>Bacteria</taxon>
        <taxon>Pseudomonadati</taxon>
        <taxon>Pseudomonadota</taxon>
        <taxon>Gammaproteobacteria</taxon>
        <taxon>Enterobacterales</taxon>
        <taxon>Enterobacteriaceae</taxon>
        <taxon>Siccibacter</taxon>
    </lineage>
</organism>
<keyword evidence="1" id="KW-0808">Transferase</keyword>
<dbReference type="GO" id="GO:0009103">
    <property type="term" value="P:lipopolysaccharide biosynthetic process"/>
    <property type="evidence" value="ECO:0007669"/>
    <property type="project" value="UniProtKB-UniRule"/>
</dbReference>
<keyword evidence="1" id="KW-1133">Transmembrane helix</keyword>
<dbReference type="Proteomes" id="UP000240212">
    <property type="component" value="Unassembled WGS sequence"/>
</dbReference>
<dbReference type="RefSeq" id="WP_106877303.1">
    <property type="nucleotide sequence ID" value="NZ_PYEP01000004.1"/>
</dbReference>
<dbReference type="STRING" id="1388748.GCA_000463155_02079"/>
<comment type="caution">
    <text evidence="3">The sequence shown here is derived from an EMBL/GenBank/DDBJ whole genome shotgun (WGS) entry which is preliminary data.</text>
</comment>
<dbReference type="UniPathway" id="UPA00030"/>
<comment type="catalytic activity">
    <reaction evidence="1">
        <text>an alpha-Kdo-(2-&gt;4)-alpha-Kdo-(2-&gt;6)-lipid A + di-trans,octa-cis-undecaprenyl diphosphate = an alpha-D-Kdo-(2-&gt;4)-alpha-D-Kdo-(2-&gt;6)-lipid A 1-diphosphate + di-trans,octa-cis-undecaprenyl phosphate</text>
        <dbReference type="Rhea" id="RHEA:74291"/>
        <dbReference type="ChEBI" id="CHEBI:58405"/>
        <dbReference type="ChEBI" id="CHEBI:60392"/>
        <dbReference type="ChEBI" id="CHEBI:176431"/>
        <dbReference type="ChEBI" id="CHEBI:193150"/>
        <dbReference type="EC" id="2.7.4.29"/>
    </reaction>
</comment>
<feature type="transmembrane region" description="Helical" evidence="1">
    <location>
        <begin position="197"/>
        <end position="217"/>
    </location>
</feature>
<accession>A0A2P8VJE9</accession>
<sequence>MTKTRLLTILLLNAAGFLLFFSWYLPAGHGFWWPIDSGLFHFFNHKIVENQTFLWFVAVTNNRAFDACSLLCMGLLMLWFWRGADPAGRRRVVLIGLTMLMTAVVLNLLGQSLIPVQRTSPSLSFGDVVRVRDLLPNVPTKDASRDSFPGDHGMMLLIFAGFMWRYFGQKAFMVGLAIFIVFALPRMMIGAHWLTDIFVGSFSVVLIGLSWVLLTPLSDRVISLLNRTLPGKYKQINNN</sequence>
<protein>
    <recommendedName>
        <fullName evidence="1">Lipid A 1-diphosphate synthase</fullName>
        <ecNumber evidence="1">2.7.4.29</ecNumber>
    </recommendedName>
    <alternativeName>
        <fullName evidence="1">Kdo(2)-lipid A phosphotransferase</fullName>
    </alternativeName>
    <alternativeName>
        <fullName evidence="1">Undecaprenyl pyrophosphate:lipid A 1-phosphate phosphotransferase</fullName>
    </alternativeName>
</protein>
<dbReference type="InterPro" id="IPR032908">
    <property type="entry name" value="LpxT"/>
</dbReference>
<evidence type="ECO:0000259" key="2">
    <source>
        <dbReference type="SMART" id="SM00014"/>
    </source>
</evidence>
<dbReference type="CDD" id="cd01610">
    <property type="entry name" value="PAP2_like"/>
    <property type="match status" value="1"/>
</dbReference>
<comment type="subcellular location">
    <subcellularLocation>
        <location evidence="1">Cell inner membrane</location>
        <topology evidence="1">Multi-pass membrane protein</topology>
    </subcellularLocation>
    <text evidence="1">Transferase activity takes place on the periplamic side of the inner membrane.</text>
</comment>